<dbReference type="AlphaFoldDB" id="A0A0G4NI45"/>
<accession>A0A0G4NI45</accession>
<evidence type="ECO:0000313" key="2">
    <source>
        <dbReference type="Proteomes" id="UP000045706"/>
    </source>
</evidence>
<proteinExistence type="predicted"/>
<evidence type="ECO:0000313" key="1">
    <source>
        <dbReference type="EMBL" id="CRK46046.1"/>
    </source>
</evidence>
<organism evidence="1 2">
    <name type="scientific">Verticillium longisporum</name>
    <name type="common">Verticillium dahliae var. longisporum</name>
    <dbReference type="NCBI Taxonomy" id="100787"/>
    <lineage>
        <taxon>Eukaryota</taxon>
        <taxon>Fungi</taxon>
        <taxon>Dikarya</taxon>
        <taxon>Ascomycota</taxon>
        <taxon>Pezizomycotina</taxon>
        <taxon>Sordariomycetes</taxon>
        <taxon>Hypocreomycetidae</taxon>
        <taxon>Glomerellales</taxon>
        <taxon>Plectosphaerellaceae</taxon>
        <taxon>Verticillium</taxon>
    </lineage>
</organism>
<dbReference type="Proteomes" id="UP000045706">
    <property type="component" value="Unassembled WGS sequence"/>
</dbReference>
<sequence>VPLQRRPPVEGPRLHHH</sequence>
<reference evidence="2" key="1">
    <citation type="submission" date="2015-05" db="EMBL/GenBank/DDBJ databases">
        <authorList>
            <person name="Fogelqvist Johan"/>
        </authorList>
    </citation>
    <scope>NUCLEOTIDE SEQUENCE [LARGE SCALE GENOMIC DNA]</scope>
</reference>
<protein>
    <submittedName>
        <fullName evidence="1">Uncharacterized protein</fullName>
    </submittedName>
</protein>
<dbReference type="EMBL" id="CVQI01035239">
    <property type="protein sequence ID" value="CRK46046.1"/>
    <property type="molecule type" value="Genomic_DNA"/>
</dbReference>
<gene>
    <name evidence="1" type="ORF">BN1723_019882</name>
</gene>
<name>A0A0G4NI45_VERLO</name>
<feature type="non-terminal residue" evidence="1">
    <location>
        <position position="1"/>
    </location>
</feature>